<dbReference type="RefSeq" id="XP_023933606.1">
    <property type="nucleotide sequence ID" value="XM_024077838.1"/>
</dbReference>
<protein>
    <submittedName>
        <fullName evidence="4">Uncharacterized protein LOC106151397</fullName>
    </submittedName>
</protein>
<dbReference type="SUPFAM" id="SSF57414">
    <property type="entry name" value="Hairpin loop containing domain-like"/>
    <property type="match status" value="1"/>
</dbReference>
<evidence type="ECO:0000259" key="2">
    <source>
        <dbReference type="PROSITE" id="PS50948"/>
    </source>
</evidence>
<dbReference type="Pfam" id="PF00024">
    <property type="entry name" value="PAN_1"/>
    <property type="match status" value="1"/>
</dbReference>
<evidence type="ECO:0000313" key="3">
    <source>
        <dbReference type="Proteomes" id="UP000085678"/>
    </source>
</evidence>
<reference evidence="4" key="1">
    <citation type="submission" date="2025-08" db="UniProtKB">
        <authorList>
            <consortium name="RefSeq"/>
        </authorList>
    </citation>
    <scope>IDENTIFICATION</scope>
    <source>
        <tissue evidence="4">Gonads</tissue>
    </source>
</reference>
<dbReference type="InParanoid" id="A0A2R2MTN1"/>
<keyword evidence="1" id="KW-0732">Signal</keyword>
<dbReference type="Proteomes" id="UP000085678">
    <property type="component" value="Unplaced"/>
</dbReference>
<dbReference type="PROSITE" id="PS50948">
    <property type="entry name" value="PAN"/>
    <property type="match status" value="1"/>
</dbReference>
<dbReference type="AlphaFoldDB" id="A0A2R2MTN1"/>
<sequence length="131" mass="14370">MRLSAPLLVLSAVVLLTGTVVHGCRQFCKLQDCTADGHSNQLLTVINDATVMYCMQRCGQDESCQSFSYKESGSKCKLYSVDVLAGGACRKYHRKYAIYSTAACKISAVSPVTVGYAAQGNFYIEYRKLDD</sequence>
<dbReference type="Gene3D" id="3.50.4.10">
    <property type="entry name" value="Hepatocyte Growth Factor"/>
    <property type="match status" value="1"/>
</dbReference>
<feature type="signal peptide" evidence="1">
    <location>
        <begin position="1"/>
        <end position="23"/>
    </location>
</feature>
<gene>
    <name evidence="4" type="primary">LOC106151397</name>
</gene>
<organism evidence="3 4">
    <name type="scientific">Lingula anatina</name>
    <name type="common">Brachiopod</name>
    <name type="synonym">Lingula unguis</name>
    <dbReference type="NCBI Taxonomy" id="7574"/>
    <lineage>
        <taxon>Eukaryota</taxon>
        <taxon>Metazoa</taxon>
        <taxon>Spiralia</taxon>
        <taxon>Lophotrochozoa</taxon>
        <taxon>Brachiopoda</taxon>
        <taxon>Linguliformea</taxon>
        <taxon>Lingulata</taxon>
        <taxon>Lingulida</taxon>
        <taxon>Linguloidea</taxon>
        <taxon>Lingulidae</taxon>
        <taxon>Lingula</taxon>
    </lineage>
</organism>
<dbReference type="InterPro" id="IPR003609">
    <property type="entry name" value="Pan_app"/>
</dbReference>
<feature type="chain" id="PRO_5015178998" evidence="1">
    <location>
        <begin position="24"/>
        <end position="131"/>
    </location>
</feature>
<feature type="domain" description="Apple" evidence="2">
    <location>
        <begin position="24"/>
        <end position="104"/>
    </location>
</feature>
<name>A0A2R2MTN1_LINAN</name>
<accession>A0A2R2MTN1</accession>
<proteinExistence type="predicted"/>
<dbReference type="GeneID" id="106151397"/>
<dbReference type="KEGG" id="lak:106151397"/>
<evidence type="ECO:0000256" key="1">
    <source>
        <dbReference type="SAM" id="SignalP"/>
    </source>
</evidence>
<keyword evidence="3" id="KW-1185">Reference proteome</keyword>
<evidence type="ECO:0000313" key="4">
    <source>
        <dbReference type="RefSeq" id="XP_023933606.1"/>
    </source>
</evidence>